<evidence type="ECO:0000256" key="8">
    <source>
        <dbReference type="ARBA" id="ARBA00022475"/>
    </source>
</evidence>
<dbReference type="GO" id="GO:0005886">
    <property type="term" value="C:plasma membrane"/>
    <property type="evidence" value="ECO:0007669"/>
    <property type="project" value="UniProtKB-SubCell"/>
</dbReference>
<dbReference type="PANTHER" id="PTHR46382:SF1">
    <property type="entry name" value="PHOSPHATIDATE CYTIDYLYLTRANSFERASE"/>
    <property type="match status" value="1"/>
</dbReference>
<comment type="pathway">
    <text evidence="3 18">Phospholipid metabolism; CDP-diacylglycerol biosynthesis; CDP-diacylglycerol from sn-glycerol 3-phosphate: step 3/3.</text>
</comment>
<keyword evidence="10 18" id="KW-0808">Transferase</keyword>
<keyword evidence="16" id="KW-0594">Phospholipid biosynthesis</keyword>
<keyword evidence="14" id="KW-0443">Lipid metabolism</keyword>
<comment type="subcellular location">
    <subcellularLocation>
        <location evidence="2">Cell membrane</location>
        <topology evidence="2">Multi-pass membrane protein</topology>
    </subcellularLocation>
</comment>
<proteinExistence type="inferred from homology"/>
<feature type="transmembrane region" description="Helical" evidence="19">
    <location>
        <begin position="7"/>
        <end position="23"/>
    </location>
</feature>
<keyword evidence="15 19" id="KW-0472">Membrane</keyword>
<evidence type="ECO:0000256" key="7">
    <source>
        <dbReference type="ARBA" id="ARBA00019373"/>
    </source>
</evidence>
<keyword evidence="12 18" id="KW-0548">Nucleotidyltransferase</keyword>
<dbReference type="GO" id="GO:0016024">
    <property type="term" value="P:CDP-diacylglycerol biosynthetic process"/>
    <property type="evidence" value="ECO:0007669"/>
    <property type="project" value="UniProtKB-UniPathway"/>
</dbReference>
<feature type="transmembrane region" description="Helical" evidence="19">
    <location>
        <begin position="142"/>
        <end position="163"/>
    </location>
</feature>
<evidence type="ECO:0000256" key="3">
    <source>
        <dbReference type="ARBA" id="ARBA00005119"/>
    </source>
</evidence>
<evidence type="ECO:0000313" key="21">
    <source>
        <dbReference type="Proteomes" id="UP000004931"/>
    </source>
</evidence>
<evidence type="ECO:0000256" key="4">
    <source>
        <dbReference type="ARBA" id="ARBA00005189"/>
    </source>
</evidence>
<comment type="caution">
    <text evidence="20">The sequence shown here is derived from an EMBL/GenBank/DDBJ whole genome shotgun (WGS) entry which is preliminary data.</text>
</comment>
<comment type="similarity">
    <text evidence="5 18">Belongs to the CDS family.</text>
</comment>
<dbReference type="InterPro" id="IPR000374">
    <property type="entry name" value="PC_trans"/>
</dbReference>
<dbReference type="PROSITE" id="PS01315">
    <property type="entry name" value="CDS"/>
    <property type="match status" value="1"/>
</dbReference>
<evidence type="ECO:0000256" key="1">
    <source>
        <dbReference type="ARBA" id="ARBA00001698"/>
    </source>
</evidence>
<feature type="transmembrane region" description="Helical" evidence="19">
    <location>
        <begin position="84"/>
        <end position="103"/>
    </location>
</feature>
<sequence length="277" mass="29598">MLKQRIITAIILISLIGTGLFWMPPTGLAALFGGLVLIAAWEWAAMAGLSSVIARLGYAAVIGLLILASAHYSQILTAAPKFELIRDILGVGCLWWAVALLWVRGFPASAVIWRAGVMRMSMGALTLVPAWIAIVYLRNHPYGIELIFLVIGIVAAADIGAYFSGKAWGKSKLAVEVSPRKSWAGFWGGLISSVSLVITLWWLFDGGRHSLVAVVAIAVVTALASVLGDLLESMLKRQQGIKDSGRILPGHGGMMDRLDSMTAAAPVFALCFLLAGW</sequence>
<keyword evidence="21" id="KW-1185">Reference proteome</keyword>
<keyword evidence="13 19" id="KW-1133">Transmembrane helix</keyword>
<keyword evidence="8" id="KW-1003">Cell membrane</keyword>
<gene>
    <name evidence="20" type="ORF">GP2143_02254</name>
</gene>
<dbReference type="Proteomes" id="UP000004931">
    <property type="component" value="Unassembled WGS sequence"/>
</dbReference>
<dbReference type="EMBL" id="AAVT01000006">
    <property type="protein sequence ID" value="EAW30708.1"/>
    <property type="molecule type" value="Genomic_DNA"/>
</dbReference>
<feature type="transmembrane region" description="Helical" evidence="19">
    <location>
        <begin position="184"/>
        <end position="204"/>
    </location>
</feature>
<evidence type="ECO:0000256" key="10">
    <source>
        <dbReference type="ARBA" id="ARBA00022679"/>
    </source>
</evidence>
<dbReference type="PANTHER" id="PTHR46382">
    <property type="entry name" value="PHOSPHATIDATE CYTIDYLYLTRANSFERASE"/>
    <property type="match status" value="1"/>
</dbReference>
<dbReference type="UniPathway" id="UPA00557">
    <property type="reaction ID" value="UER00614"/>
</dbReference>
<organism evidence="20 21">
    <name type="scientific">marine gamma proteobacterium HTCC2143</name>
    <dbReference type="NCBI Taxonomy" id="247633"/>
    <lineage>
        <taxon>Bacteria</taxon>
        <taxon>Pseudomonadati</taxon>
        <taxon>Pseudomonadota</taxon>
        <taxon>Gammaproteobacteria</taxon>
        <taxon>Cellvibrionales</taxon>
        <taxon>Spongiibacteraceae</taxon>
        <taxon>BD1-7 clade</taxon>
    </lineage>
</organism>
<keyword evidence="11 18" id="KW-0812">Transmembrane</keyword>
<dbReference type="Pfam" id="PF01148">
    <property type="entry name" value="CTP_transf_1"/>
    <property type="match status" value="1"/>
</dbReference>
<name>A0YE72_9GAMM</name>
<evidence type="ECO:0000256" key="9">
    <source>
        <dbReference type="ARBA" id="ARBA00022516"/>
    </source>
</evidence>
<dbReference type="GO" id="GO:0004605">
    <property type="term" value="F:phosphatidate cytidylyltransferase activity"/>
    <property type="evidence" value="ECO:0007669"/>
    <property type="project" value="UniProtKB-EC"/>
</dbReference>
<evidence type="ECO:0000256" key="18">
    <source>
        <dbReference type="RuleBase" id="RU003938"/>
    </source>
</evidence>
<keyword evidence="17" id="KW-1208">Phospholipid metabolism</keyword>
<evidence type="ECO:0000256" key="15">
    <source>
        <dbReference type="ARBA" id="ARBA00023136"/>
    </source>
</evidence>
<reference evidence="20 21" key="1">
    <citation type="journal article" date="2010" name="J. Bacteriol.">
        <title>Genome sequence of the oligotrophic marine Gammaproteobacterium HTCC2143, isolated from the Oregon Coast.</title>
        <authorList>
            <person name="Oh H.M."/>
            <person name="Kang I."/>
            <person name="Ferriera S."/>
            <person name="Giovannoni S.J."/>
            <person name="Cho J.C."/>
        </authorList>
    </citation>
    <scope>NUCLEOTIDE SEQUENCE [LARGE SCALE GENOMIC DNA]</scope>
    <source>
        <strain evidence="20 21">HTCC2143</strain>
    </source>
</reference>
<keyword evidence="9" id="KW-0444">Lipid biosynthesis</keyword>
<accession>A0YE72</accession>
<evidence type="ECO:0000256" key="19">
    <source>
        <dbReference type="SAM" id="Phobius"/>
    </source>
</evidence>
<evidence type="ECO:0000313" key="20">
    <source>
        <dbReference type="EMBL" id="EAW30708.1"/>
    </source>
</evidence>
<dbReference type="EC" id="2.7.7.41" evidence="6 18"/>
<feature type="transmembrane region" description="Helical" evidence="19">
    <location>
        <begin position="115"/>
        <end position="136"/>
    </location>
</feature>
<comment type="catalytic activity">
    <reaction evidence="1 18">
        <text>a 1,2-diacyl-sn-glycero-3-phosphate + CTP + H(+) = a CDP-1,2-diacyl-sn-glycerol + diphosphate</text>
        <dbReference type="Rhea" id="RHEA:16229"/>
        <dbReference type="ChEBI" id="CHEBI:15378"/>
        <dbReference type="ChEBI" id="CHEBI:33019"/>
        <dbReference type="ChEBI" id="CHEBI:37563"/>
        <dbReference type="ChEBI" id="CHEBI:58332"/>
        <dbReference type="ChEBI" id="CHEBI:58608"/>
        <dbReference type="EC" id="2.7.7.41"/>
    </reaction>
</comment>
<dbReference type="eggNOG" id="COG0575">
    <property type="taxonomic scope" value="Bacteria"/>
</dbReference>
<dbReference type="AlphaFoldDB" id="A0YE72"/>
<evidence type="ECO:0000256" key="6">
    <source>
        <dbReference type="ARBA" id="ARBA00012487"/>
    </source>
</evidence>
<comment type="pathway">
    <text evidence="4">Lipid metabolism.</text>
</comment>
<evidence type="ECO:0000256" key="13">
    <source>
        <dbReference type="ARBA" id="ARBA00022989"/>
    </source>
</evidence>
<evidence type="ECO:0000256" key="16">
    <source>
        <dbReference type="ARBA" id="ARBA00023209"/>
    </source>
</evidence>
<evidence type="ECO:0000256" key="17">
    <source>
        <dbReference type="ARBA" id="ARBA00023264"/>
    </source>
</evidence>
<dbReference type="OrthoDB" id="9799199at2"/>
<feature type="transmembrane region" description="Helical" evidence="19">
    <location>
        <begin position="210"/>
        <end position="231"/>
    </location>
</feature>
<protein>
    <recommendedName>
        <fullName evidence="7 18">Phosphatidate cytidylyltransferase</fullName>
        <ecNumber evidence="6 18">2.7.7.41</ecNumber>
    </recommendedName>
</protein>
<dbReference type="STRING" id="247633.GP2143_02254"/>
<evidence type="ECO:0000256" key="5">
    <source>
        <dbReference type="ARBA" id="ARBA00010185"/>
    </source>
</evidence>
<feature type="transmembrane region" description="Helical" evidence="19">
    <location>
        <begin position="29"/>
        <end position="49"/>
    </location>
</feature>
<evidence type="ECO:0000256" key="14">
    <source>
        <dbReference type="ARBA" id="ARBA00023098"/>
    </source>
</evidence>
<evidence type="ECO:0000256" key="2">
    <source>
        <dbReference type="ARBA" id="ARBA00004651"/>
    </source>
</evidence>
<evidence type="ECO:0000256" key="11">
    <source>
        <dbReference type="ARBA" id="ARBA00022692"/>
    </source>
</evidence>
<evidence type="ECO:0000256" key="12">
    <source>
        <dbReference type="ARBA" id="ARBA00022695"/>
    </source>
</evidence>
<feature type="transmembrane region" description="Helical" evidence="19">
    <location>
        <begin position="56"/>
        <end position="72"/>
    </location>
</feature>